<feature type="transmembrane region" description="Helical" evidence="1">
    <location>
        <begin position="67"/>
        <end position="88"/>
    </location>
</feature>
<evidence type="ECO:0000256" key="1">
    <source>
        <dbReference type="SAM" id="Phobius"/>
    </source>
</evidence>
<reference evidence="2" key="1">
    <citation type="submission" date="2022-08" db="EMBL/GenBank/DDBJ databases">
        <authorList>
            <person name="Deng Y."/>
            <person name="Han X.-F."/>
            <person name="Zhang Y.-Q."/>
        </authorList>
    </citation>
    <scope>NUCLEOTIDE SEQUENCE</scope>
    <source>
        <strain evidence="2">CPCC 203407</strain>
    </source>
</reference>
<dbReference type="Proteomes" id="UP001165587">
    <property type="component" value="Unassembled WGS sequence"/>
</dbReference>
<keyword evidence="1" id="KW-0812">Transmembrane</keyword>
<dbReference type="EMBL" id="JANLCK010000007">
    <property type="protein sequence ID" value="MCS5726879.1"/>
    <property type="molecule type" value="Genomic_DNA"/>
</dbReference>
<accession>A0AA41XET1</accession>
<evidence type="ECO:0000313" key="3">
    <source>
        <dbReference type="Proteomes" id="UP001165587"/>
    </source>
</evidence>
<gene>
    <name evidence="2" type="ORF">N1028_13345</name>
</gene>
<evidence type="ECO:0000313" key="2">
    <source>
        <dbReference type="EMBL" id="MCS5726879.1"/>
    </source>
</evidence>
<protein>
    <recommendedName>
        <fullName evidence="4">Alkaline shock response membrane anchor protein AmaP</fullName>
    </recommendedName>
</protein>
<proteinExistence type="predicted"/>
<keyword evidence="3" id="KW-1185">Reference proteome</keyword>
<keyword evidence="1" id="KW-0472">Membrane</keyword>
<organism evidence="2 3">
    <name type="scientific">Herbiconiux oxytropis</name>
    <dbReference type="NCBI Taxonomy" id="2970915"/>
    <lineage>
        <taxon>Bacteria</taxon>
        <taxon>Bacillati</taxon>
        <taxon>Actinomycetota</taxon>
        <taxon>Actinomycetes</taxon>
        <taxon>Micrococcales</taxon>
        <taxon>Microbacteriaceae</taxon>
        <taxon>Herbiconiux</taxon>
    </lineage>
</organism>
<comment type="caution">
    <text evidence="2">The sequence shown here is derived from an EMBL/GenBank/DDBJ whole genome shotgun (WGS) entry which is preliminary data.</text>
</comment>
<evidence type="ECO:0008006" key="4">
    <source>
        <dbReference type="Google" id="ProtNLM"/>
    </source>
</evidence>
<sequence>MNSTNRVANRLLVLIVGLLLVVVAAAAAAAVLIPTVRDAWKAIAGDVNAQVASWLQATPLGDTGVSWIMPAVLVVIVLAVILLVVFIVRQGRGHTRTVLSERTSEHGRTEVESALAANALEDAIGSRPEFIASHVSAYRVRRTPVLKIAVTCRRGVSPKDAADIVDDAVRALDELLGRPLPALVQISGGFRSRTGSSTRLQ</sequence>
<keyword evidence="1" id="KW-1133">Transmembrane helix</keyword>
<dbReference type="AlphaFoldDB" id="A0AA41XET1"/>
<dbReference type="RefSeq" id="WP_259529765.1">
    <property type="nucleotide sequence ID" value="NZ_JANLCK010000007.1"/>
</dbReference>
<name>A0AA41XET1_9MICO</name>